<dbReference type="InterPro" id="IPR003660">
    <property type="entry name" value="HAMP_dom"/>
</dbReference>
<dbReference type="CDD" id="cd06225">
    <property type="entry name" value="HAMP"/>
    <property type="match status" value="1"/>
</dbReference>
<keyword evidence="8" id="KW-0472">Membrane</keyword>
<reference evidence="11" key="1">
    <citation type="journal article" date="2021" name="PeerJ">
        <title>Extensive microbial diversity within the chicken gut microbiome revealed by metagenomics and culture.</title>
        <authorList>
            <person name="Gilroy R."/>
            <person name="Ravi A."/>
            <person name="Getino M."/>
            <person name="Pursley I."/>
            <person name="Horton D.L."/>
            <person name="Alikhan N.F."/>
            <person name="Baker D."/>
            <person name="Gharbi K."/>
            <person name="Hall N."/>
            <person name="Watson M."/>
            <person name="Adriaenssens E.M."/>
            <person name="Foster-Nyarko E."/>
            <person name="Jarju S."/>
            <person name="Secka A."/>
            <person name="Antonio M."/>
            <person name="Oren A."/>
            <person name="Chaudhuri R.R."/>
            <person name="La Ragione R."/>
            <person name="Hildebrand F."/>
            <person name="Pallen M.J."/>
        </authorList>
    </citation>
    <scope>NUCLEOTIDE SEQUENCE</scope>
    <source>
        <strain evidence="11">CHK178-16964</strain>
    </source>
</reference>
<evidence type="ECO:0000256" key="6">
    <source>
        <dbReference type="ARBA" id="ARBA00022777"/>
    </source>
</evidence>
<keyword evidence="5" id="KW-0808">Transferase</keyword>
<evidence type="ECO:0000256" key="5">
    <source>
        <dbReference type="ARBA" id="ARBA00022679"/>
    </source>
</evidence>
<comment type="caution">
    <text evidence="11">The sequence shown here is derived from an EMBL/GenBank/DDBJ whole genome shotgun (WGS) entry which is preliminary data.</text>
</comment>
<dbReference type="PROSITE" id="PS50885">
    <property type="entry name" value="HAMP"/>
    <property type="match status" value="1"/>
</dbReference>
<organism evidence="11 12">
    <name type="scientific">Candidatus Lachnoclostridium stercoravium</name>
    <dbReference type="NCBI Taxonomy" id="2838633"/>
    <lineage>
        <taxon>Bacteria</taxon>
        <taxon>Bacillati</taxon>
        <taxon>Bacillota</taxon>
        <taxon>Clostridia</taxon>
        <taxon>Lachnospirales</taxon>
        <taxon>Lachnospiraceae</taxon>
    </lineage>
</organism>
<keyword evidence="6 11" id="KW-0418">Kinase</keyword>
<keyword evidence="8" id="KW-0812">Transmembrane</keyword>
<dbReference type="EMBL" id="DWZA01000091">
    <property type="protein sequence ID" value="HJA71953.1"/>
    <property type="molecule type" value="Genomic_DNA"/>
</dbReference>
<feature type="transmembrane region" description="Helical" evidence="8">
    <location>
        <begin position="18"/>
        <end position="38"/>
    </location>
</feature>
<dbReference type="InterPro" id="IPR003594">
    <property type="entry name" value="HATPase_dom"/>
</dbReference>
<keyword evidence="4" id="KW-0597">Phosphoprotein</keyword>
<dbReference type="InterPro" id="IPR005467">
    <property type="entry name" value="His_kinase_dom"/>
</dbReference>
<dbReference type="Gene3D" id="3.30.565.10">
    <property type="entry name" value="Histidine kinase-like ATPase, C-terminal domain"/>
    <property type="match status" value="1"/>
</dbReference>
<dbReference type="Gene3D" id="6.10.340.10">
    <property type="match status" value="1"/>
</dbReference>
<evidence type="ECO:0000256" key="2">
    <source>
        <dbReference type="ARBA" id="ARBA00004370"/>
    </source>
</evidence>
<sequence>MKTEKKKFWYRLPLGKKILFEVTLTALVLFASNLFIYWQVNRTIQKVDTVYATNVNLSELSDALARVQEDLYSYISVQSSEALENYYRSEQEYTALLNGLNQELIDNPVKILEKNIRNMSDTYLHIAAEAVQAKRGRNVEKYKDNYELASRHYKYINGSISSLNSLQFKSNSARYQMLRQALEYMEIVSSVILICVMLTGISILMAITKDIVNPLTDLAHAAKLVGQGCFHLKMPPAKSDDEIGILTRTFNQMIASLEDYIDRIKESAEKEQKMMERELLMETHLKEAQLKYLQSQINPHFLFNSLNAGAQLAVMEDAEKTCTFLERMADFFRYNVKKGMEDASVGEEVEAVENYIYILNVRFDGDIHYHADIDKDVKQIRMPSMILQPIVENAVNHGIRNIEREGKISLAIRREGKILRMTVKDNGKGMSQEMIDKILSGEPLLHGGRNSNSTGIGMDNVRNRLEMYYDCKGIMKITSGGEDKGTEVTLEIPLKGEKENVQDPAGR</sequence>
<evidence type="ECO:0000256" key="3">
    <source>
        <dbReference type="ARBA" id="ARBA00012438"/>
    </source>
</evidence>
<protein>
    <recommendedName>
        <fullName evidence="3">histidine kinase</fullName>
        <ecNumber evidence="3">2.7.13.3</ecNumber>
    </recommendedName>
</protein>
<dbReference type="SUPFAM" id="SSF55874">
    <property type="entry name" value="ATPase domain of HSP90 chaperone/DNA topoisomerase II/histidine kinase"/>
    <property type="match status" value="1"/>
</dbReference>
<dbReference type="Pfam" id="PF06580">
    <property type="entry name" value="His_kinase"/>
    <property type="match status" value="1"/>
</dbReference>
<feature type="domain" description="Histidine kinase" evidence="9">
    <location>
        <begin position="387"/>
        <end position="496"/>
    </location>
</feature>
<dbReference type="Pfam" id="PF00672">
    <property type="entry name" value="HAMP"/>
    <property type="match status" value="1"/>
</dbReference>
<dbReference type="InterPro" id="IPR010559">
    <property type="entry name" value="Sig_transdc_His_kin_internal"/>
</dbReference>
<evidence type="ECO:0000259" key="9">
    <source>
        <dbReference type="PROSITE" id="PS50109"/>
    </source>
</evidence>
<evidence type="ECO:0000256" key="1">
    <source>
        <dbReference type="ARBA" id="ARBA00000085"/>
    </source>
</evidence>
<reference evidence="11" key="2">
    <citation type="submission" date="2021-04" db="EMBL/GenBank/DDBJ databases">
        <authorList>
            <person name="Gilroy R."/>
        </authorList>
    </citation>
    <scope>NUCLEOTIDE SEQUENCE</scope>
    <source>
        <strain evidence="11">CHK178-16964</strain>
    </source>
</reference>
<evidence type="ECO:0000256" key="8">
    <source>
        <dbReference type="SAM" id="Phobius"/>
    </source>
</evidence>
<gene>
    <name evidence="11" type="ORF">IAA07_10350</name>
</gene>
<dbReference type="InterPro" id="IPR050640">
    <property type="entry name" value="Bact_2-comp_sensor_kinase"/>
</dbReference>
<dbReference type="GO" id="GO:0000155">
    <property type="term" value="F:phosphorelay sensor kinase activity"/>
    <property type="evidence" value="ECO:0007669"/>
    <property type="project" value="InterPro"/>
</dbReference>
<evidence type="ECO:0000313" key="11">
    <source>
        <dbReference type="EMBL" id="HJA71953.1"/>
    </source>
</evidence>
<dbReference type="SUPFAM" id="SSF158472">
    <property type="entry name" value="HAMP domain-like"/>
    <property type="match status" value="1"/>
</dbReference>
<dbReference type="SMART" id="SM00387">
    <property type="entry name" value="HATPase_c"/>
    <property type="match status" value="1"/>
</dbReference>
<dbReference type="InterPro" id="IPR036890">
    <property type="entry name" value="HATPase_C_sf"/>
</dbReference>
<dbReference type="SMART" id="SM00304">
    <property type="entry name" value="HAMP"/>
    <property type="match status" value="1"/>
</dbReference>
<feature type="transmembrane region" description="Helical" evidence="8">
    <location>
        <begin position="184"/>
        <end position="207"/>
    </location>
</feature>
<dbReference type="GO" id="GO:0016020">
    <property type="term" value="C:membrane"/>
    <property type="evidence" value="ECO:0007669"/>
    <property type="project" value="UniProtKB-SubCell"/>
</dbReference>
<proteinExistence type="predicted"/>
<comment type="catalytic activity">
    <reaction evidence="1">
        <text>ATP + protein L-histidine = ADP + protein N-phospho-L-histidine.</text>
        <dbReference type="EC" id="2.7.13.3"/>
    </reaction>
</comment>
<dbReference type="Pfam" id="PF02518">
    <property type="entry name" value="HATPase_c"/>
    <property type="match status" value="1"/>
</dbReference>
<evidence type="ECO:0000313" key="12">
    <source>
        <dbReference type="Proteomes" id="UP000823900"/>
    </source>
</evidence>
<keyword evidence="8" id="KW-1133">Transmembrane helix</keyword>
<keyword evidence="7" id="KW-0902">Two-component regulatory system</keyword>
<feature type="domain" description="HAMP" evidence="10">
    <location>
        <begin position="209"/>
        <end position="262"/>
    </location>
</feature>
<name>A0A9D2HKM2_9FIRM</name>
<comment type="subcellular location">
    <subcellularLocation>
        <location evidence="2">Membrane</location>
    </subcellularLocation>
</comment>
<evidence type="ECO:0000259" key="10">
    <source>
        <dbReference type="PROSITE" id="PS50885"/>
    </source>
</evidence>
<dbReference type="PROSITE" id="PS50109">
    <property type="entry name" value="HIS_KIN"/>
    <property type="match status" value="1"/>
</dbReference>
<dbReference type="PANTHER" id="PTHR34220:SF7">
    <property type="entry name" value="SENSOR HISTIDINE KINASE YPDA"/>
    <property type="match status" value="1"/>
</dbReference>
<evidence type="ECO:0000256" key="4">
    <source>
        <dbReference type="ARBA" id="ARBA00022553"/>
    </source>
</evidence>
<dbReference type="PANTHER" id="PTHR34220">
    <property type="entry name" value="SENSOR HISTIDINE KINASE YPDA"/>
    <property type="match status" value="1"/>
</dbReference>
<dbReference type="AlphaFoldDB" id="A0A9D2HKM2"/>
<evidence type="ECO:0000256" key="7">
    <source>
        <dbReference type="ARBA" id="ARBA00023012"/>
    </source>
</evidence>
<dbReference type="EC" id="2.7.13.3" evidence="3"/>
<accession>A0A9D2HKM2</accession>
<dbReference type="Proteomes" id="UP000823900">
    <property type="component" value="Unassembled WGS sequence"/>
</dbReference>